<protein>
    <submittedName>
        <fullName evidence="1">Uncharacterized protein</fullName>
    </submittedName>
</protein>
<dbReference type="EMBL" id="AP027142">
    <property type="protein sequence ID" value="BDV35296.1"/>
    <property type="molecule type" value="Genomic_DNA"/>
</dbReference>
<keyword evidence="2" id="KW-1185">Reference proteome</keyword>
<proteinExistence type="predicted"/>
<evidence type="ECO:0000313" key="1">
    <source>
        <dbReference type="EMBL" id="BDV35296.1"/>
    </source>
</evidence>
<organism evidence="1 2">
    <name type="scientific">Methylocystis iwaonis</name>
    <dbReference type="NCBI Taxonomy" id="2885079"/>
    <lineage>
        <taxon>Bacteria</taxon>
        <taxon>Pseudomonadati</taxon>
        <taxon>Pseudomonadota</taxon>
        <taxon>Alphaproteobacteria</taxon>
        <taxon>Hyphomicrobiales</taxon>
        <taxon>Methylocystaceae</taxon>
        <taxon>Methylocystis</taxon>
    </lineage>
</organism>
<gene>
    <name evidence="1" type="ORF">SS37A_28250</name>
</gene>
<evidence type="ECO:0000313" key="2">
    <source>
        <dbReference type="Proteomes" id="UP001317629"/>
    </source>
</evidence>
<dbReference type="Proteomes" id="UP001317629">
    <property type="component" value="Chromosome"/>
</dbReference>
<reference evidence="1 2" key="1">
    <citation type="journal article" date="2023" name="Int. J. Syst. Evol. Microbiol.">
        <title>Methylocystis iwaonis sp. nov., a type II methane-oxidizing bacterium from surface soil of a rice paddy field in Japan, and emended description of the genus Methylocystis (ex Whittenbury et al. 1970) Bowman et al. 1993.</title>
        <authorList>
            <person name="Kaise H."/>
            <person name="Sawadogo J.B."/>
            <person name="Alam M.S."/>
            <person name="Ueno C."/>
            <person name="Dianou D."/>
            <person name="Shinjo R."/>
            <person name="Asakawa S."/>
        </authorList>
    </citation>
    <scope>NUCLEOTIDE SEQUENCE [LARGE SCALE GENOMIC DNA]</scope>
    <source>
        <strain evidence="1 2">SS37A-Re</strain>
    </source>
</reference>
<name>A0ABM8EBC3_9HYPH</name>
<accession>A0ABM8EBC3</accession>
<sequence>MATLKKDYIPELSEVRMVRRAPERPFALSGEDARYIEACLRDVEASFGLEAFPGVPFTRIPGRALIGRFIDWWRALAPADERQRDAHARLPAAIRLLDTVSSLMEERAQRERTSSS</sequence>